<evidence type="ECO:0000256" key="3">
    <source>
        <dbReference type="ARBA" id="ARBA00023163"/>
    </source>
</evidence>
<keyword evidence="2 4" id="KW-0238">DNA-binding</keyword>
<dbReference type="InterPro" id="IPR050109">
    <property type="entry name" value="HTH-type_TetR-like_transc_reg"/>
</dbReference>
<dbReference type="PANTHER" id="PTHR30055">
    <property type="entry name" value="HTH-TYPE TRANSCRIPTIONAL REGULATOR RUTR"/>
    <property type="match status" value="1"/>
</dbReference>
<dbReference type="InterPro" id="IPR001647">
    <property type="entry name" value="HTH_TetR"/>
</dbReference>
<dbReference type="PRINTS" id="PR00455">
    <property type="entry name" value="HTHTETR"/>
</dbReference>
<dbReference type="GO" id="GO:0000976">
    <property type="term" value="F:transcription cis-regulatory region binding"/>
    <property type="evidence" value="ECO:0007669"/>
    <property type="project" value="TreeGrafter"/>
</dbReference>
<dbReference type="GO" id="GO:0003700">
    <property type="term" value="F:DNA-binding transcription factor activity"/>
    <property type="evidence" value="ECO:0007669"/>
    <property type="project" value="TreeGrafter"/>
</dbReference>
<gene>
    <name evidence="6" type="ORF">HDF12_000279</name>
</gene>
<dbReference type="InterPro" id="IPR049445">
    <property type="entry name" value="TetR_SbtR-like_C"/>
</dbReference>
<proteinExistence type="predicted"/>
<evidence type="ECO:0000313" key="6">
    <source>
        <dbReference type="EMBL" id="NYF49914.1"/>
    </source>
</evidence>
<organism evidence="6 7">
    <name type="scientific">Tunturiibacter lichenicola</name>
    <dbReference type="NCBI Taxonomy" id="2051959"/>
    <lineage>
        <taxon>Bacteria</taxon>
        <taxon>Pseudomonadati</taxon>
        <taxon>Acidobacteriota</taxon>
        <taxon>Terriglobia</taxon>
        <taxon>Terriglobales</taxon>
        <taxon>Acidobacteriaceae</taxon>
        <taxon>Tunturiibacter</taxon>
    </lineage>
</organism>
<dbReference type="EMBL" id="JACCCV010000001">
    <property type="protein sequence ID" value="NYF49914.1"/>
    <property type="molecule type" value="Genomic_DNA"/>
</dbReference>
<dbReference type="Pfam" id="PF00440">
    <property type="entry name" value="TetR_N"/>
    <property type="match status" value="1"/>
</dbReference>
<evidence type="ECO:0000256" key="1">
    <source>
        <dbReference type="ARBA" id="ARBA00023015"/>
    </source>
</evidence>
<sequence>MHKIFVSASMAKKKLSRPLPARKPRADAERNRERILEVAKDVFTRDGAAASLDDIARRSGIGNATLYRHFATRDDLIEAVYRSEVEKLAAAEQRFAATMPPLEALRAWMLLFIDHVAGKMLIIPAMNTIAGGSVRLMEGSRSLIHTAFVASVNRAVASGDLRSDTDANDFVRALVGVFHTAAQPGWEPSARRLVDILIAGSRSTPRHPSTPPGRRRK</sequence>
<dbReference type="PROSITE" id="PS50977">
    <property type="entry name" value="HTH_TETR_2"/>
    <property type="match status" value="1"/>
</dbReference>
<evidence type="ECO:0000256" key="4">
    <source>
        <dbReference type="PROSITE-ProRule" id="PRU00335"/>
    </source>
</evidence>
<dbReference type="InterPro" id="IPR009057">
    <property type="entry name" value="Homeodomain-like_sf"/>
</dbReference>
<feature type="domain" description="HTH tetR-type" evidence="5">
    <location>
        <begin position="29"/>
        <end position="88"/>
    </location>
</feature>
<comment type="caution">
    <text evidence="6">The sequence shown here is derived from an EMBL/GenBank/DDBJ whole genome shotgun (WGS) entry which is preliminary data.</text>
</comment>
<accession>A0A7Y9NII2</accession>
<keyword evidence="3" id="KW-0804">Transcription</keyword>
<evidence type="ECO:0000256" key="2">
    <source>
        <dbReference type="ARBA" id="ARBA00023125"/>
    </source>
</evidence>
<dbReference type="SUPFAM" id="SSF48498">
    <property type="entry name" value="Tetracyclin repressor-like, C-terminal domain"/>
    <property type="match status" value="1"/>
</dbReference>
<dbReference type="Pfam" id="PF21597">
    <property type="entry name" value="TetR_C_43"/>
    <property type="match status" value="1"/>
</dbReference>
<keyword evidence="1" id="KW-0805">Transcription regulation</keyword>
<protein>
    <submittedName>
        <fullName evidence="6">AcrR family transcriptional regulator</fullName>
    </submittedName>
</protein>
<dbReference type="Proteomes" id="UP000534186">
    <property type="component" value="Unassembled WGS sequence"/>
</dbReference>
<dbReference type="Gene3D" id="1.10.357.10">
    <property type="entry name" value="Tetracycline Repressor, domain 2"/>
    <property type="match status" value="1"/>
</dbReference>
<dbReference type="SUPFAM" id="SSF46689">
    <property type="entry name" value="Homeodomain-like"/>
    <property type="match status" value="1"/>
</dbReference>
<reference evidence="6 7" key="1">
    <citation type="submission" date="2020-07" db="EMBL/GenBank/DDBJ databases">
        <title>Genomic Encyclopedia of Type Strains, Phase IV (KMG-V): Genome sequencing to study the core and pangenomes of soil and plant-associated prokaryotes.</title>
        <authorList>
            <person name="Whitman W."/>
        </authorList>
    </citation>
    <scope>NUCLEOTIDE SEQUENCE [LARGE SCALE GENOMIC DNA]</scope>
    <source>
        <strain evidence="6 7">M8UP30</strain>
    </source>
</reference>
<name>A0A7Y9NII2_9BACT</name>
<evidence type="ECO:0000313" key="7">
    <source>
        <dbReference type="Proteomes" id="UP000534186"/>
    </source>
</evidence>
<evidence type="ECO:0000259" key="5">
    <source>
        <dbReference type="PROSITE" id="PS50977"/>
    </source>
</evidence>
<dbReference type="InterPro" id="IPR036271">
    <property type="entry name" value="Tet_transcr_reg_TetR-rel_C_sf"/>
</dbReference>
<dbReference type="PANTHER" id="PTHR30055:SF234">
    <property type="entry name" value="HTH-TYPE TRANSCRIPTIONAL REGULATOR BETI"/>
    <property type="match status" value="1"/>
</dbReference>
<feature type="DNA-binding region" description="H-T-H motif" evidence="4">
    <location>
        <begin position="51"/>
        <end position="70"/>
    </location>
</feature>
<dbReference type="AlphaFoldDB" id="A0A7Y9NII2"/>